<dbReference type="PANTHER" id="PTHR33121">
    <property type="entry name" value="CYCLIC DI-GMP PHOSPHODIESTERASE PDEF"/>
    <property type="match status" value="1"/>
</dbReference>
<dbReference type="InterPro" id="IPR029787">
    <property type="entry name" value="Nucleotide_cyclase"/>
</dbReference>
<dbReference type="AlphaFoldDB" id="A0A7C2ZHX0"/>
<feature type="transmembrane region" description="Helical" evidence="1">
    <location>
        <begin position="136"/>
        <end position="158"/>
    </location>
</feature>
<dbReference type="EMBL" id="DSFP01000022">
    <property type="protein sequence ID" value="HEW45312.1"/>
    <property type="molecule type" value="Genomic_DNA"/>
</dbReference>
<accession>A0A7C2ZHX0</accession>
<dbReference type="Pfam" id="PF00990">
    <property type="entry name" value="GGDEF"/>
    <property type="match status" value="1"/>
</dbReference>
<dbReference type="InterPro" id="IPR035919">
    <property type="entry name" value="EAL_sf"/>
</dbReference>
<sequence length="974" mass="113218">MHRYISIGLLFGGALITLLSYIFRDQLVLDRPTFAFWVALTRITSFSLLLFMSILLIALGKRFISKRFYWFGLFLVPALIPNLHHILSFVFFPDFITKNTRDKVAYLFLISRVFVLLAFFILTFHHKINGWLSAKSYGFVLALSITASFYIVLFYNTLPPLYIEGIGQPFYRDLFDLITIALYVYFAFYVIRNRFLGEESSWYIFTVFGFLSLSSLSLALYKHFYDSLIVLASLHRLFAYILLLYVILYINIRKEAIDIMNEVAGLLRDILRIKPTKEGDLYLLKLEHSFRYLIKALFLYDLEKGKPVAAVYGPERVEVPGIDLSSIKKLVKDLGGQYFHREAHYNIYENYLIVSLLKAYPESPLAKLHVLNTERTILGYLLNWINFDKLIEEKTRELDRLYLLLETSEYATQAYNNIDTFSKQVFERLDYILNMDGSVFYMWNKNAELPERIVFSSGFLANFPDIKTYELLKEVIESSEMYGMDRDYMYCKFEENFYQSGMVGLRRGRSFDKEELLFFKTVGNQLFHVVRLMKVIEDLKKAQASIRLLTEYDPLTMLYNRKSFEKIFEREIERTSRSGEPLCLLFMDVDNLRVINNTYGYFVGDLALKHVAELIKRKTRKFDIAGRLGADEFGILLPRTNKMTAESIAERLRQEIADTPLVVGKDKIHVNISVGIVCYPFDAEKKEEIFSLGEALIALIKREGKGKVKKVEEPISKMLPALRKVEKEILEAFEKRAVDALFQEILNVHTNTVEGFEALMRLYVDGGFLPVGDFIRRAEEMGVIRELDKIMVEKIFEGASRFKNKDFFLFVNLSPQNLTEDYMKWVVSMVEKYGIKSSRLVFEITEREAIQDIVEVGNFIKGMKEFGFKFAIDDFGSGYASFLYLKYLHVDFLKIEGEFIKSLKDSMIDRSFVRSIVDIAKTLGIKTIAEQVEDEETLNILLSLGVDYAQGYYIGRPAPMEEKIKAYFSKETDQ</sequence>
<comment type="caution">
    <text evidence="4">The sequence shown here is derived from an EMBL/GenBank/DDBJ whole genome shotgun (WGS) entry which is preliminary data.</text>
</comment>
<dbReference type="InterPro" id="IPR000160">
    <property type="entry name" value="GGDEF_dom"/>
</dbReference>
<evidence type="ECO:0000313" key="4">
    <source>
        <dbReference type="EMBL" id="HEW45312.1"/>
    </source>
</evidence>
<dbReference type="CDD" id="cd01949">
    <property type="entry name" value="GGDEF"/>
    <property type="match status" value="1"/>
</dbReference>
<organism evidence="4">
    <name type="scientific">Hydrogenobacter sp</name>
    <dbReference type="NCBI Taxonomy" id="2152829"/>
    <lineage>
        <taxon>Bacteria</taxon>
        <taxon>Pseudomonadati</taxon>
        <taxon>Aquificota</taxon>
        <taxon>Aquificia</taxon>
        <taxon>Aquificales</taxon>
        <taxon>Aquificaceae</taxon>
        <taxon>Hydrogenobacter</taxon>
    </lineage>
</organism>
<dbReference type="NCBIfam" id="TIGR00254">
    <property type="entry name" value="GGDEF"/>
    <property type="match status" value="1"/>
</dbReference>
<evidence type="ECO:0000259" key="2">
    <source>
        <dbReference type="PROSITE" id="PS50883"/>
    </source>
</evidence>
<dbReference type="Pfam" id="PF00563">
    <property type="entry name" value="EAL"/>
    <property type="match status" value="1"/>
</dbReference>
<feature type="domain" description="GGDEF" evidence="3">
    <location>
        <begin position="580"/>
        <end position="713"/>
    </location>
</feature>
<feature type="domain" description="EAL" evidence="2">
    <location>
        <begin position="722"/>
        <end position="971"/>
    </location>
</feature>
<proteinExistence type="predicted"/>
<feature type="transmembrane region" description="Helical" evidence="1">
    <location>
        <begin position="170"/>
        <end position="190"/>
    </location>
</feature>
<dbReference type="PROSITE" id="PS50887">
    <property type="entry name" value="GGDEF"/>
    <property type="match status" value="1"/>
</dbReference>
<dbReference type="InterPro" id="IPR001633">
    <property type="entry name" value="EAL_dom"/>
</dbReference>
<dbReference type="Gene3D" id="3.30.70.270">
    <property type="match status" value="1"/>
</dbReference>
<dbReference type="SMART" id="SM00267">
    <property type="entry name" value="GGDEF"/>
    <property type="match status" value="1"/>
</dbReference>
<feature type="transmembrane region" description="Helical" evidence="1">
    <location>
        <begin position="227"/>
        <end position="250"/>
    </location>
</feature>
<dbReference type="CDD" id="cd01948">
    <property type="entry name" value="EAL"/>
    <property type="match status" value="1"/>
</dbReference>
<name>A0A7C2ZHX0_9AQUI</name>
<evidence type="ECO:0000259" key="3">
    <source>
        <dbReference type="PROSITE" id="PS50887"/>
    </source>
</evidence>
<dbReference type="InterPro" id="IPR043128">
    <property type="entry name" value="Rev_trsase/Diguanyl_cyclase"/>
</dbReference>
<dbReference type="InterPro" id="IPR033425">
    <property type="entry name" value="MASE3"/>
</dbReference>
<dbReference type="Gene3D" id="3.20.20.450">
    <property type="entry name" value="EAL domain"/>
    <property type="match status" value="1"/>
</dbReference>
<feature type="transmembrane region" description="Helical" evidence="1">
    <location>
        <begin position="202"/>
        <end position="221"/>
    </location>
</feature>
<keyword evidence="1" id="KW-1133">Transmembrane helix</keyword>
<reference evidence="4" key="1">
    <citation type="journal article" date="2020" name="mSystems">
        <title>Genome- and Community-Level Interaction Insights into Carbon Utilization and Element Cycling Functions of Hydrothermarchaeota in Hydrothermal Sediment.</title>
        <authorList>
            <person name="Zhou Z."/>
            <person name="Liu Y."/>
            <person name="Xu W."/>
            <person name="Pan J."/>
            <person name="Luo Z.H."/>
            <person name="Li M."/>
        </authorList>
    </citation>
    <scope>NUCLEOTIDE SEQUENCE [LARGE SCALE GENOMIC DNA]</scope>
    <source>
        <strain evidence="4">SpSt-132</strain>
    </source>
</reference>
<dbReference type="SMART" id="SM00052">
    <property type="entry name" value="EAL"/>
    <property type="match status" value="1"/>
</dbReference>
<keyword evidence="1" id="KW-0472">Membrane</keyword>
<dbReference type="SUPFAM" id="SSF141868">
    <property type="entry name" value="EAL domain-like"/>
    <property type="match status" value="1"/>
</dbReference>
<keyword evidence="1" id="KW-0812">Transmembrane</keyword>
<dbReference type="PANTHER" id="PTHR33121:SF71">
    <property type="entry name" value="OXYGEN SENSOR PROTEIN DOSP"/>
    <property type="match status" value="1"/>
</dbReference>
<evidence type="ECO:0000256" key="1">
    <source>
        <dbReference type="SAM" id="Phobius"/>
    </source>
</evidence>
<dbReference type="GO" id="GO:0071111">
    <property type="term" value="F:cyclic-guanylate-specific phosphodiesterase activity"/>
    <property type="evidence" value="ECO:0007669"/>
    <property type="project" value="InterPro"/>
</dbReference>
<dbReference type="InterPro" id="IPR050706">
    <property type="entry name" value="Cyclic-di-GMP_PDE-like"/>
</dbReference>
<gene>
    <name evidence="4" type="ORF">ENO47_01370</name>
</gene>
<feature type="transmembrane region" description="Helical" evidence="1">
    <location>
        <begin position="34"/>
        <end position="56"/>
    </location>
</feature>
<feature type="transmembrane region" description="Helical" evidence="1">
    <location>
        <begin position="104"/>
        <end position="124"/>
    </location>
</feature>
<dbReference type="PROSITE" id="PS50883">
    <property type="entry name" value="EAL"/>
    <property type="match status" value="1"/>
</dbReference>
<feature type="transmembrane region" description="Helical" evidence="1">
    <location>
        <begin position="68"/>
        <end position="92"/>
    </location>
</feature>
<dbReference type="SUPFAM" id="SSF55073">
    <property type="entry name" value="Nucleotide cyclase"/>
    <property type="match status" value="1"/>
</dbReference>
<protein>
    <submittedName>
        <fullName evidence="4">EAL domain-containing protein</fullName>
    </submittedName>
</protein>
<dbReference type="Pfam" id="PF17159">
    <property type="entry name" value="MASE3"/>
    <property type="match status" value="1"/>
</dbReference>